<keyword evidence="4 8" id="KW-0812">Transmembrane</keyword>
<evidence type="ECO:0000256" key="6">
    <source>
        <dbReference type="ARBA" id="ARBA00023065"/>
    </source>
</evidence>
<dbReference type="RefSeq" id="WP_379907762.1">
    <property type="nucleotide sequence ID" value="NZ_JBHSWE010000001.1"/>
</dbReference>
<dbReference type="EMBL" id="JBHSWE010000001">
    <property type="protein sequence ID" value="MFC6669184.1"/>
    <property type="molecule type" value="Genomic_DNA"/>
</dbReference>
<dbReference type="Pfam" id="PF01496">
    <property type="entry name" value="V_ATPase_I"/>
    <property type="match status" value="1"/>
</dbReference>
<evidence type="ECO:0000256" key="5">
    <source>
        <dbReference type="ARBA" id="ARBA00022989"/>
    </source>
</evidence>
<proteinExistence type="inferred from homology"/>
<feature type="transmembrane region" description="Helical" evidence="8">
    <location>
        <begin position="25"/>
        <end position="42"/>
    </location>
</feature>
<evidence type="ECO:0000256" key="4">
    <source>
        <dbReference type="ARBA" id="ARBA00022692"/>
    </source>
</evidence>
<keyword evidence="10" id="KW-1185">Reference proteome</keyword>
<keyword evidence="3" id="KW-0813">Transport</keyword>
<keyword evidence="7 8" id="KW-0472">Membrane</keyword>
<gene>
    <name evidence="9" type="ORF">ACFQDL_02970</name>
</gene>
<keyword evidence="6" id="KW-0406">Ion transport</keyword>
<name>A0ABW1ZUV3_9GAMM</name>
<evidence type="ECO:0000256" key="7">
    <source>
        <dbReference type="ARBA" id="ARBA00023136"/>
    </source>
</evidence>
<evidence type="ECO:0000256" key="3">
    <source>
        <dbReference type="ARBA" id="ARBA00022448"/>
    </source>
</evidence>
<dbReference type="InterPro" id="IPR002490">
    <property type="entry name" value="V-ATPase_116kDa_su"/>
</dbReference>
<feature type="transmembrane region" description="Helical" evidence="8">
    <location>
        <begin position="70"/>
        <end position="91"/>
    </location>
</feature>
<keyword evidence="5 8" id="KW-1133">Transmembrane helix</keyword>
<accession>A0ABW1ZUV3</accession>
<reference evidence="10" key="1">
    <citation type="journal article" date="2019" name="Int. J. Syst. Evol. Microbiol.">
        <title>The Global Catalogue of Microorganisms (GCM) 10K type strain sequencing project: providing services to taxonomists for standard genome sequencing and annotation.</title>
        <authorList>
            <consortium name="The Broad Institute Genomics Platform"/>
            <consortium name="The Broad Institute Genome Sequencing Center for Infectious Disease"/>
            <person name="Wu L."/>
            <person name="Ma J."/>
        </authorList>
    </citation>
    <scope>NUCLEOTIDE SEQUENCE [LARGE SCALE GENOMIC DNA]</scope>
    <source>
        <strain evidence="10">NBRC 111756</strain>
    </source>
</reference>
<evidence type="ECO:0000313" key="10">
    <source>
        <dbReference type="Proteomes" id="UP001596422"/>
    </source>
</evidence>
<dbReference type="Proteomes" id="UP001596422">
    <property type="component" value="Unassembled WGS sequence"/>
</dbReference>
<organism evidence="9 10">
    <name type="scientific">Marinobacterium aestuariivivens</name>
    <dbReference type="NCBI Taxonomy" id="1698799"/>
    <lineage>
        <taxon>Bacteria</taxon>
        <taxon>Pseudomonadati</taxon>
        <taxon>Pseudomonadota</taxon>
        <taxon>Gammaproteobacteria</taxon>
        <taxon>Oceanospirillales</taxon>
        <taxon>Oceanospirillaceae</taxon>
        <taxon>Marinobacterium</taxon>
    </lineage>
</organism>
<feature type="transmembrane region" description="Helical" evidence="8">
    <location>
        <begin position="103"/>
        <end position="127"/>
    </location>
</feature>
<evidence type="ECO:0000256" key="2">
    <source>
        <dbReference type="ARBA" id="ARBA00009904"/>
    </source>
</evidence>
<comment type="similarity">
    <text evidence="2">Belongs to the V-ATPase 116 kDa subunit family.</text>
</comment>
<comment type="subcellular location">
    <subcellularLocation>
        <location evidence="1">Membrane</location>
        <topology evidence="1">Multi-pass membrane protein</topology>
    </subcellularLocation>
</comment>
<comment type="caution">
    <text evidence="9">The sequence shown here is derived from an EMBL/GenBank/DDBJ whole genome shotgun (WGS) entry which is preliminary data.</text>
</comment>
<protein>
    <submittedName>
        <fullName evidence="9">V-type ATPase 116kDa subunit family protein</fullName>
    </submittedName>
</protein>
<evidence type="ECO:0000256" key="1">
    <source>
        <dbReference type="ARBA" id="ARBA00004141"/>
    </source>
</evidence>
<sequence>MLGGLALGFGHFAAASAWWHPAGPWLLGAGLLMVLTGSAAGARGRGPLQLLRGLVALSGISRLFGDVLSYLRLFALGLASASLALTLNQLADQVSQSVPGIGFLLSLVILLLGHGLNLALAVMSGVVHGLRLNFIEFYNWGQTGEGYPFRAFRRTAAETEKEKQTGE</sequence>
<evidence type="ECO:0000256" key="8">
    <source>
        <dbReference type="SAM" id="Phobius"/>
    </source>
</evidence>
<evidence type="ECO:0000313" key="9">
    <source>
        <dbReference type="EMBL" id="MFC6669184.1"/>
    </source>
</evidence>